<name>A0A3Q0IUY9_DIACI</name>
<dbReference type="KEGG" id="dci:103510155"/>
<organism evidence="3 4">
    <name type="scientific">Diaphorina citri</name>
    <name type="common">Asian citrus psyllid</name>
    <dbReference type="NCBI Taxonomy" id="121845"/>
    <lineage>
        <taxon>Eukaryota</taxon>
        <taxon>Metazoa</taxon>
        <taxon>Ecdysozoa</taxon>
        <taxon>Arthropoda</taxon>
        <taxon>Hexapoda</taxon>
        <taxon>Insecta</taxon>
        <taxon>Pterygota</taxon>
        <taxon>Neoptera</taxon>
        <taxon>Paraneoptera</taxon>
        <taxon>Hemiptera</taxon>
        <taxon>Sternorrhyncha</taxon>
        <taxon>Psylloidea</taxon>
        <taxon>Psyllidae</taxon>
        <taxon>Diaphorininae</taxon>
        <taxon>Diaphorina</taxon>
    </lineage>
</organism>
<accession>A0A3Q0IUY9</accession>
<keyword evidence="2" id="KW-0472">Membrane</keyword>
<evidence type="ECO:0000313" key="4">
    <source>
        <dbReference type="RefSeq" id="XP_026680082.1"/>
    </source>
</evidence>
<dbReference type="RefSeq" id="XP_026680082.1">
    <property type="nucleotide sequence ID" value="XM_026824281.1"/>
</dbReference>
<feature type="coiled-coil region" evidence="1">
    <location>
        <begin position="111"/>
        <end position="170"/>
    </location>
</feature>
<evidence type="ECO:0000256" key="1">
    <source>
        <dbReference type="SAM" id="Coils"/>
    </source>
</evidence>
<keyword evidence="3" id="KW-1185">Reference proteome</keyword>
<keyword evidence="1" id="KW-0175">Coiled coil</keyword>
<feature type="transmembrane region" description="Helical" evidence="2">
    <location>
        <begin position="20"/>
        <end position="42"/>
    </location>
</feature>
<keyword evidence="2" id="KW-1133">Transmembrane helix</keyword>
<dbReference type="AlphaFoldDB" id="A0A3Q0IUY9"/>
<dbReference type="Proteomes" id="UP000079169">
    <property type="component" value="Unplaced"/>
</dbReference>
<dbReference type="GeneID" id="103510155"/>
<protein>
    <submittedName>
        <fullName evidence="4">Uncharacterized protein LOC103510155</fullName>
    </submittedName>
</protein>
<dbReference type="PaxDb" id="121845-A0A3Q0IUY9"/>
<sequence>MGPLDEFDEKMKFNTRTELWTVLLDILVIVFNLFLIGLTSVLKLTVNVIRKLNMGSVSNQVACYRQEHSQCSQYYSDYNGQSYMKTSQYANVEITPCQKLSHSVVHKSWSISQLKSQVENLQRENLELKYKIENSNLTFHKHREDMLRQIQSLRTNLEEISAQRDEWEKIVKENANTVSELDRNNGENLELSFTGTEIKVSEPEGIISEEDKIHMCSLLLPDVFLRLLHAEDITGDSLE</sequence>
<evidence type="ECO:0000256" key="2">
    <source>
        <dbReference type="SAM" id="Phobius"/>
    </source>
</evidence>
<reference evidence="4" key="1">
    <citation type="submission" date="2025-08" db="UniProtKB">
        <authorList>
            <consortium name="RefSeq"/>
        </authorList>
    </citation>
    <scope>IDENTIFICATION</scope>
</reference>
<gene>
    <name evidence="4" type="primary">LOC103510155</name>
</gene>
<keyword evidence="2" id="KW-0812">Transmembrane</keyword>
<evidence type="ECO:0000313" key="3">
    <source>
        <dbReference type="Proteomes" id="UP000079169"/>
    </source>
</evidence>
<proteinExistence type="predicted"/>